<evidence type="ECO:0000313" key="2">
    <source>
        <dbReference type="EMBL" id="KAJ1198517.1"/>
    </source>
</evidence>
<keyword evidence="3" id="KW-1185">Reference proteome</keyword>
<dbReference type="GO" id="GO:0003735">
    <property type="term" value="F:structural constituent of ribosome"/>
    <property type="evidence" value="ECO:0007669"/>
    <property type="project" value="InterPro"/>
</dbReference>
<dbReference type="AlphaFoldDB" id="A0AAV7VAY4"/>
<dbReference type="Gene3D" id="1.10.1200.240">
    <property type="match status" value="1"/>
</dbReference>
<evidence type="ECO:0000313" key="3">
    <source>
        <dbReference type="Proteomes" id="UP001066276"/>
    </source>
</evidence>
<dbReference type="GO" id="GO:0003723">
    <property type="term" value="F:RNA binding"/>
    <property type="evidence" value="ECO:0007669"/>
    <property type="project" value="InterPro"/>
</dbReference>
<name>A0AAV7VAY4_PLEWA</name>
<dbReference type="GO" id="GO:0006412">
    <property type="term" value="P:translation"/>
    <property type="evidence" value="ECO:0007669"/>
    <property type="project" value="InterPro"/>
</dbReference>
<dbReference type="EMBL" id="JANPWB010000003">
    <property type="protein sequence ID" value="KAJ1198517.1"/>
    <property type="molecule type" value="Genomic_DNA"/>
</dbReference>
<gene>
    <name evidence="2" type="ORF">NDU88_002357</name>
</gene>
<dbReference type="InterPro" id="IPR035970">
    <property type="entry name" value="60S_ribosomal_eL19_sf"/>
</dbReference>
<dbReference type="SMART" id="SM01416">
    <property type="entry name" value="Ribosomal_L19e"/>
    <property type="match status" value="1"/>
</dbReference>
<dbReference type="InterPro" id="IPR000196">
    <property type="entry name" value="Ribosomal_eL19_dom"/>
</dbReference>
<proteinExistence type="predicted"/>
<protein>
    <recommendedName>
        <fullName evidence="1">Large ribosomal subunit protein eL19 domain-containing protein</fullName>
    </recommendedName>
</protein>
<dbReference type="Pfam" id="PF25476">
    <property type="entry name" value="Ribosomal_L19e_C"/>
    <property type="match status" value="1"/>
</dbReference>
<reference evidence="2" key="1">
    <citation type="journal article" date="2022" name="bioRxiv">
        <title>Sequencing and chromosome-scale assembly of the giantPleurodeles waltlgenome.</title>
        <authorList>
            <person name="Brown T."/>
            <person name="Elewa A."/>
            <person name="Iarovenko S."/>
            <person name="Subramanian E."/>
            <person name="Araus A.J."/>
            <person name="Petzold A."/>
            <person name="Susuki M."/>
            <person name="Suzuki K.-i.T."/>
            <person name="Hayashi T."/>
            <person name="Toyoda A."/>
            <person name="Oliveira C."/>
            <person name="Osipova E."/>
            <person name="Leigh N.D."/>
            <person name="Simon A."/>
            <person name="Yun M.H."/>
        </authorList>
    </citation>
    <scope>NUCLEOTIDE SEQUENCE</scope>
    <source>
        <strain evidence="2">20211129_DDA</strain>
        <tissue evidence="2">Liver</tissue>
    </source>
</reference>
<dbReference type="GO" id="GO:0022625">
    <property type="term" value="C:cytosolic large ribosomal subunit"/>
    <property type="evidence" value="ECO:0007669"/>
    <property type="project" value="InterPro"/>
</dbReference>
<sequence>MGIGKRTGIANVHIPEKRSWMRTMIILYRLLRRYSESKKVDIHMYHSLYLKVKGNLLKNKHILMEHIHKLEAEKANKKLPADQTEACRLKTKEAGKSYEESLQAKKEEIIKSIKEGTDQEVVSLPSV</sequence>
<dbReference type="InterPro" id="IPR057260">
    <property type="entry name" value="Ribosomal_L19e_C"/>
</dbReference>
<organism evidence="2 3">
    <name type="scientific">Pleurodeles waltl</name>
    <name type="common">Iberian ribbed newt</name>
    <dbReference type="NCBI Taxonomy" id="8319"/>
    <lineage>
        <taxon>Eukaryota</taxon>
        <taxon>Metazoa</taxon>
        <taxon>Chordata</taxon>
        <taxon>Craniata</taxon>
        <taxon>Vertebrata</taxon>
        <taxon>Euteleostomi</taxon>
        <taxon>Amphibia</taxon>
        <taxon>Batrachia</taxon>
        <taxon>Caudata</taxon>
        <taxon>Salamandroidea</taxon>
        <taxon>Salamandridae</taxon>
        <taxon>Pleurodelinae</taxon>
        <taxon>Pleurodeles</taxon>
    </lineage>
</organism>
<evidence type="ECO:0000259" key="1">
    <source>
        <dbReference type="SMART" id="SM01416"/>
    </source>
</evidence>
<dbReference type="InterPro" id="IPR039547">
    <property type="entry name" value="Ribosomal_eL19"/>
</dbReference>
<dbReference type="Proteomes" id="UP001066276">
    <property type="component" value="Chromosome 2_1"/>
</dbReference>
<accession>A0AAV7VAY4</accession>
<comment type="caution">
    <text evidence="2">The sequence shown here is derived from an EMBL/GenBank/DDBJ whole genome shotgun (WGS) entry which is preliminary data.</text>
</comment>
<dbReference type="PANTHER" id="PTHR10722">
    <property type="entry name" value="60S RIBOSOMAL PROTEIN L19"/>
    <property type="match status" value="1"/>
</dbReference>
<dbReference type="SUPFAM" id="SSF48140">
    <property type="entry name" value="Ribosomal protein L19 (L19e)"/>
    <property type="match status" value="1"/>
</dbReference>
<feature type="domain" description="Large ribosomal subunit protein eL19" evidence="1">
    <location>
        <begin position="1"/>
        <end position="71"/>
    </location>
</feature>